<dbReference type="FunFam" id="3.40.50.1470:FF:000001">
    <property type="entry name" value="Peptidyl-tRNA hydrolase"/>
    <property type="match status" value="1"/>
</dbReference>
<evidence type="ECO:0000256" key="3">
    <source>
        <dbReference type="ARBA" id="ARBA00022801"/>
    </source>
</evidence>
<dbReference type="GO" id="GO:0006515">
    <property type="term" value="P:protein quality control for misfolded or incompletely synthesized proteins"/>
    <property type="evidence" value="ECO:0007669"/>
    <property type="project" value="UniProtKB-UniRule"/>
</dbReference>
<feature type="binding site" evidence="8">
    <location>
        <position position="64"/>
    </location>
    <ligand>
        <name>tRNA</name>
        <dbReference type="ChEBI" id="CHEBI:17843"/>
    </ligand>
</feature>
<feature type="site" description="Stabilizes the basic form of H active site to accept a proton" evidence="8">
    <location>
        <position position="92"/>
    </location>
</feature>
<feature type="active site" description="Proton acceptor" evidence="8">
    <location>
        <position position="19"/>
    </location>
</feature>
<comment type="similarity">
    <text evidence="5 8 10">Belongs to the PTH family.</text>
</comment>
<evidence type="ECO:0000256" key="8">
    <source>
        <dbReference type="HAMAP-Rule" id="MF_00083"/>
    </source>
</evidence>
<comment type="function">
    <text evidence="8">Hydrolyzes ribosome-free peptidyl-tRNAs (with 1 or more amino acids incorporated), which drop off the ribosome during protein synthesis, or as a result of ribosome stalling.</text>
</comment>
<dbReference type="EC" id="3.1.1.29" evidence="1 8"/>
<gene>
    <name evidence="8 11" type="primary">pth</name>
    <name evidence="11" type="ORF">H9742_09370</name>
</gene>
<keyword evidence="3 8" id="KW-0378">Hydrolase</keyword>
<evidence type="ECO:0000256" key="5">
    <source>
        <dbReference type="ARBA" id="ARBA00038063"/>
    </source>
</evidence>
<evidence type="ECO:0000256" key="4">
    <source>
        <dbReference type="ARBA" id="ARBA00022884"/>
    </source>
</evidence>
<feature type="binding site" evidence="8">
    <location>
        <position position="14"/>
    </location>
    <ligand>
        <name>tRNA</name>
        <dbReference type="ChEBI" id="CHEBI:17843"/>
    </ligand>
</feature>
<evidence type="ECO:0000313" key="12">
    <source>
        <dbReference type="Proteomes" id="UP000824265"/>
    </source>
</evidence>
<comment type="subcellular location">
    <subcellularLocation>
        <location evidence="8">Cytoplasm</location>
    </subcellularLocation>
</comment>
<evidence type="ECO:0000256" key="10">
    <source>
        <dbReference type="RuleBase" id="RU004320"/>
    </source>
</evidence>
<accession>A0A9D1R630</accession>
<dbReference type="Gene3D" id="3.40.50.1470">
    <property type="entry name" value="Peptidyl-tRNA hydrolase"/>
    <property type="match status" value="1"/>
</dbReference>
<protein>
    <recommendedName>
        <fullName evidence="7 8">Peptidyl-tRNA hydrolase</fullName>
        <shortName evidence="8">Pth</shortName>
        <ecNumber evidence="1 8">3.1.1.29</ecNumber>
    </recommendedName>
</protein>
<dbReference type="Pfam" id="PF01195">
    <property type="entry name" value="Pept_tRNA_hydro"/>
    <property type="match status" value="1"/>
</dbReference>
<dbReference type="InterPro" id="IPR001328">
    <property type="entry name" value="Pept_tRNA_hydro"/>
</dbReference>
<keyword evidence="8" id="KW-0963">Cytoplasm</keyword>
<evidence type="ECO:0000256" key="6">
    <source>
        <dbReference type="ARBA" id="ARBA00048707"/>
    </source>
</evidence>
<proteinExistence type="inferred from homology"/>
<evidence type="ECO:0000256" key="7">
    <source>
        <dbReference type="ARBA" id="ARBA00050038"/>
    </source>
</evidence>
<dbReference type="PROSITE" id="PS01195">
    <property type="entry name" value="PEPT_TRNA_HYDROL_1"/>
    <property type="match status" value="1"/>
</dbReference>
<dbReference type="PANTHER" id="PTHR17224">
    <property type="entry name" value="PEPTIDYL-TRNA HYDROLASE"/>
    <property type="match status" value="1"/>
</dbReference>
<dbReference type="GO" id="GO:0004045">
    <property type="term" value="F:peptidyl-tRNA hydrolase activity"/>
    <property type="evidence" value="ECO:0007669"/>
    <property type="project" value="UniProtKB-UniRule"/>
</dbReference>
<dbReference type="GO" id="GO:0000049">
    <property type="term" value="F:tRNA binding"/>
    <property type="evidence" value="ECO:0007669"/>
    <property type="project" value="UniProtKB-UniRule"/>
</dbReference>
<comment type="subunit">
    <text evidence="8">Monomer.</text>
</comment>
<reference evidence="11" key="1">
    <citation type="journal article" date="2021" name="PeerJ">
        <title>Extensive microbial diversity within the chicken gut microbiome revealed by metagenomics and culture.</title>
        <authorList>
            <person name="Gilroy R."/>
            <person name="Ravi A."/>
            <person name="Getino M."/>
            <person name="Pursley I."/>
            <person name="Horton D.L."/>
            <person name="Alikhan N.F."/>
            <person name="Baker D."/>
            <person name="Gharbi K."/>
            <person name="Hall N."/>
            <person name="Watson M."/>
            <person name="Adriaenssens E.M."/>
            <person name="Foster-Nyarko E."/>
            <person name="Jarju S."/>
            <person name="Secka A."/>
            <person name="Antonio M."/>
            <person name="Oren A."/>
            <person name="Chaudhuri R.R."/>
            <person name="La Ragione R."/>
            <person name="Hildebrand F."/>
            <person name="Pallen M.J."/>
        </authorList>
    </citation>
    <scope>NUCLEOTIDE SEQUENCE</scope>
    <source>
        <strain evidence="11">CHK195-6426</strain>
    </source>
</reference>
<dbReference type="InterPro" id="IPR018171">
    <property type="entry name" value="Pept_tRNA_hydro_CS"/>
</dbReference>
<dbReference type="AlphaFoldDB" id="A0A9D1R630"/>
<dbReference type="PROSITE" id="PS01196">
    <property type="entry name" value="PEPT_TRNA_HYDROL_2"/>
    <property type="match status" value="1"/>
</dbReference>
<dbReference type="InterPro" id="IPR036416">
    <property type="entry name" value="Pept_tRNA_hydro_sf"/>
</dbReference>
<evidence type="ECO:0000256" key="9">
    <source>
        <dbReference type="RuleBase" id="RU000673"/>
    </source>
</evidence>
<dbReference type="Proteomes" id="UP000824265">
    <property type="component" value="Unassembled WGS sequence"/>
</dbReference>
<dbReference type="CDD" id="cd00462">
    <property type="entry name" value="PTH"/>
    <property type="match status" value="1"/>
</dbReference>
<reference evidence="11" key="2">
    <citation type="submission" date="2021-04" db="EMBL/GenBank/DDBJ databases">
        <authorList>
            <person name="Gilroy R."/>
        </authorList>
    </citation>
    <scope>NUCLEOTIDE SEQUENCE</scope>
    <source>
        <strain evidence="11">CHK195-6426</strain>
    </source>
</reference>
<evidence type="ECO:0000256" key="1">
    <source>
        <dbReference type="ARBA" id="ARBA00013260"/>
    </source>
</evidence>
<name>A0A9D1R630_9FIRM</name>
<dbReference type="EMBL" id="DXGH01000050">
    <property type="protein sequence ID" value="HIW81707.1"/>
    <property type="molecule type" value="Genomic_DNA"/>
</dbReference>
<comment type="caution">
    <text evidence="11">The sequence shown here is derived from an EMBL/GenBank/DDBJ whole genome shotgun (WGS) entry which is preliminary data.</text>
</comment>
<keyword evidence="4 8" id="KW-0694">RNA-binding</keyword>
<dbReference type="SUPFAM" id="SSF53178">
    <property type="entry name" value="Peptidyl-tRNA hydrolase-like"/>
    <property type="match status" value="1"/>
</dbReference>
<dbReference type="GO" id="GO:0072344">
    <property type="term" value="P:rescue of stalled ribosome"/>
    <property type="evidence" value="ECO:0007669"/>
    <property type="project" value="UniProtKB-UniRule"/>
</dbReference>
<comment type="catalytic activity">
    <reaction evidence="6 8 9">
        <text>an N-acyl-L-alpha-aminoacyl-tRNA + H2O = an N-acyl-L-amino acid + a tRNA + H(+)</text>
        <dbReference type="Rhea" id="RHEA:54448"/>
        <dbReference type="Rhea" id="RHEA-COMP:10123"/>
        <dbReference type="Rhea" id="RHEA-COMP:13883"/>
        <dbReference type="ChEBI" id="CHEBI:15377"/>
        <dbReference type="ChEBI" id="CHEBI:15378"/>
        <dbReference type="ChEBI" id="CHEBI:59874"/>
        <dbReference type="ChEBI" id="CHEBI:78442"/>
        <dbReference type="ChEBI" id="CHEBI:138191"/>
        <dbReference type="EC" id="3.1.1.29"/>
    </reaction>
</comment>
<sequence length="198" mass="21699">MYIIVGLGNPGKTYENTRHNIGFDVIDVLAEQEKIGVLEKKHKAVIGKGYVEGQKCILAKPQTFMNLSGDSVKELVDYYKVDETSELIVISDDISLKPGQIRIRKKGSAGGHNGLKNIIARLGTEEFIRVKMGVGEKPKGYDLADYVLGHFTDKERGVMDKAALRAAEAIRMVITRDADAAMNAFNQKAGDLEESSAV</sequence>
<dbReference type="NCBIfam" id="TIGR00447">
    <property type="entry name" value="pth"/>
    <property type="match status" value="1"/>
</dbReference>
<dbReference type="GO" id="GO:0005737">
    <property type="term" value="C:cytoplasm"/>
    <property type="evidence" value="ECO:0007669"/>
    <property type="project" value="UniProtKB-SubCell"/>
</dbReference>
<feature type="binding site" evidence="8">
    <location>
        <position position="66"/>
    </location>
    <ligand>
        <name>tRNA</name>
        <dbReference type="ChEBI" id="CHEBI:17843"/>
    </ligand>
</feature>
<dbReference type="HAMAP" id="MF_00083">
    <property type="entry name" value="Pept_tRNA_hydro_bact"/>
    <property type="match status" value="1"/>
</dbReference>
<feature type="binding site" evidence="8">
    <location>
        <position position="113"/>
    </location>
    <ligand>
        <name>tRNA</name>
        <dbReference type="ChEBI" id="CHEBI:17843"/>
    </ligand>
</feature>
<keyword evidence="2 8" id="KW-0820">tRNA-binding</keyword>
<organism evidence="11 12">
    <name type="scientific">Candidatus Acetatifactor stercoripullorum</name>
    <dbReference type="NCBI Taxonomy" id="2838414"/>
    <lineage>
        <taxon>Bacteria</taxon>
        <taxon>Bacillati</taxon>
        <taxon>Bacillota</taxon>
        <taxon>Clostridia</taxon>
        <taxon>Lachnospirales</taxon>
        <taxon>Lachnospiraceae</taxon>
        <taxon>Acetatifactor</taxon>
    </lineage>
</organism>
<dbReference type="PANTHER" id="PTHR17224:SF1">
    <property type="entry name" value="PEPTIDYL-TRNA HYDROLASE"/>
    <property type="match status" value="1"/>
</dbReference>
<evidence type="ECO:0000313" key="11">
    <source>
        <dbReference type="EMBL" id="HIW81707.1"/>
    </source>
</evidence>
<feature type="site" description="Discriminates between blocked and unblocked aminoacyl-tRNA" evidence="8">
    <location>
        <position position="9"/>
    </location>
</feature>
<comment type="function">
    <text evidence="8">Catalyzes the release of premature peptidyl moieties from peptidyl-tRNA molecules trapped in stalled 50S ribosomal subunits, and thus maintains levels of free tRNAs and 50S ribosomes.</text>
</comment>
<evidence type="ECO:0000256" key="2">
    <source>
        <dbReference type="ARBA" id="ARBA00022555"/>
    </source>
</evidence>